<organism evidence="3">
    <name type="scientific">freshwater metagenome</name>
    <dbReference type="NCBI Taxonomy" id="449393"/>
    <lineage>
        <taxon>unclassified sequences</taxon>
        <taxon>metagenomes</taxon>
        <taxon>ecological metagenomes</taxon>
    </lineage>
</organism>
<dbReference type="InterPro" id="IPR029060">
    <property type="entry name" value="PIN-like_dom_sf"/>
</dbReference>
<dbReference type="InterPro" id="IPR002716">
    <property type="entry name" value="PIN_dom"/>
</dbReference>
<dbReference type="PANTHER" id="PTHR35901:SF1">
    <property type="entry name" value="EXONUCLEASE VAPC9"/>
    <property type="match status" value="1"/>
</dbReference>
<dbReference type="InterPro" id="IPR044153">
    <property type="entry name" value="PIN_Pae0151-like"/>
</dbReference>
<dbReference type="Pfam" id="PF01850">
    <property type="entry name" value="PIN"/>
    <property type="match status" value="1"/>
</dbReference>
<protein>
    <submittedName>
        <fullName evidence="3">Unannotated protein</fullName>
    </submittedName>
</protein>
<keyword evidence="1" id="KW-0460">Magnesium</keyword>
<accession>A0A6J7Q3I9</accession>
<gene>
    <name evidence="3" type="ORF">UFOPK4043_01090</name>
</gene>
<dbReference type="SUPFAM" id="SSF88723">
    <property type="entry name" value="PIN domain-like"/>
    <property type="match status" value="1"/>
</dbReference>
<dbReference type="InterPro" id="IPR051619">
    <property type="entry name" value="TypeII_TA_RNase_PINc/VapC"/>
</dbReference>
<dbReference type="CDD" id="cd09873">
    <property type="entry name" value="PIN_Pae0151-like"/>
    <property type="match status" value="1"/>
</dbReference>
<feature type="domain" description="PIN" evidence="2">
    <location>
        <begin position="5"/>
        <end position="124"/>
    </location>
</feature>
<sequence>MKTFVLDASLALEWFAESASTEVLAKRSLLEDHVAVVPTLWRFEVMNAVSTWRRRGDISHADCAVLLHDIMQIPFGTVDEGDPELVVSLASAHGLSAYDATYLRVAMITGDPLATSDAALERVANEVGVTCL</sequence>
<dbReference type="AlphaFoldDB" id="A0A6J7Q3I9"/>
<reference evidence="3" key="1">
    <citation type="submission" date="2020-05" db="EMBL/GenBank/DDBJ databases">
        <authorList>
            <person name="Chiriac C."/>
            <person name="Salcher M."/>
            <person name="Ghai R."/>
            <person name="Kavagutti S V."/>
        </authorList>
    </citation>
    <scope>NUCLEOTIDE SEQUENCE</scope>
</reference>
<proteinExistence type="predicted"/>
<name>A0A6J7Q3I9_9ZZZZ</name>
<dbReference type="Gene3D" id="3.40.50.1010">
    <property type="entry name" value="5'-nuclease"/>
    <property type="match status" value="1"/>
</dbReference>
<evidence type="ECO:0000313" key="3">
    <source>
        <dbReference type="EMBL" id="CAB5011846.1"/>
    </source>
</evidence>
<dbReference type="EMBL" id="CAFBPA010000169">
    <property type="protein sequence ID" value="CAB5011846.1"/>
    <property type="molecule type" value="Genomic_DNA"/>
</dbReference>
<evidence type="ECO:0000259" key="2">
    <source>
        <dbReference type="Pfam" id="PF01850"/>
    </source>
</evidence>
<evidence type="ECO:0000256" key="1">
    <source>
        <dbReference type="ARBA" id="ARBA00022842"/>
    </source>
</evidence>
<dbReference type="PANTHER" id="PTHR35901">
    <property type="entry name" value="RIBONUCLEASE VAPC3"/>
    <property type="match status" value="1"/>
</dbReference>